<evidence type="ECO:0000259" key="6">
    <source>
        <dbReference type="PROSITE" id="PS50303"/>
    </source>
</evidence>
<dbReference type="AlphaFoldDB" id="A0A0W0D911"/>
<protein>
    <submittedName>
        <fullName evidence="7">mRNA-binding protein PUF2</fullName>
    </submittedName>
</protein>
<dbReference type="Pfam" id="PF00806">
    <property type="entry name" value="PUF"/>
    <property type="match status" value="2"/>
</dbReference>
<dbReference type="VEuPathDB" id="FungiDB:CAGL0H08778g"/>
<sequence length="1065" mass="118243">MDGNDIHNPRNDSRNDRIDRNDRNERSESGDDLDESKRISYRSKKERFASTLNSILPSISAKFHSRKNVNTSSDAPTDVTESTGVDYDKSKDRYFMSDGTSVSDYRTAFSSGYQQGSLYQGNNYDTMSNSSKDLNYTPITYASMETSPNYLNSQQIQHPGSSGMPLISPQLQGHVNSMSLPQNSNSLNLKIGNMSAMTNNNLPIPAQPNNVWQSMNSNSTPISLPQSVPDPFEHSNPPVSGLNNTASLVNSGLDRERAHSFGSFQNGSSHYGSDMSLHYSLNNNTASGYPALNAATQNIPAVTTSTNVTTSVPQMQQQEQLTPVVADDVDPALISWVSTNINIPASNQTGFLLPTNTLCISNVFPLQTPGEYGNNNLSHPINLTSTLLASLCSQYGKVLSSRTLRHLNIALVEFETVDSAITALESLQGKELSLLGFPCSAAFAKILSVSDGVGLGEHTLSVKENSTRKPLLHEVFLNTALYQGSNSTFTLQSNLQPPVVISQPSKENISTKNASNVHLSSADNDPCPFKLPPAILADKLDDFQDIIKKFNIKYDVDIVNHMLNNSLQKGPNACDVNNFGPIPQQSVHRQFDAPKLRELRKAFDSNSLSQVEMEQLAIAMLDELPELCLDYSGNTIIQKLYDNCSPIIVDLMLRESHKYLTSMGIHKNGTWVSQKIIKVVKTPRQMDFITKGIQDYCTALFNDQYGNYVIQGVLTFGFPWNSFIFENIMSNFWVIVDNKFGVRAVRACLEANGHMSKEQELLLCSMIILYSEYLSTSNTGTLLVTWYLDSCTFEEKYAMIISSLIPHIVELCSHRLGSLTILKLLNLRIDQCVKDSILTAIFGDLNDNKPSENLIEILKDNHNGGSFLYKIISSRFLESERKSHLVEKIKIVLLNSNLAHQNKRLIEEVGLTSTGNGNGMSQPIRHRKTISYSHSHESARQSRDHTMPNRVSYPKSIVSAGSYLSPNGITGIGHNENISPDMALYLANSSPNLLYGSRNSQTYQQVPELQDLSLQLEGMKIHNDQNYFGQIQSHTYDTTGMPGHDLLANRLDHDESGYNMSYNYR</sequence>
<feature type="domain" description="RRM" evidence="5">
    <location>
        <begin position="356"/>
        <end position="446"/>
    </location>
</feature>
<dbReference type="SUPFAM" id="SSF48371">
    <property type="entry name" value="ARM repeat"/>
    <property type="match status" value="1"/>
</dbReference>
<dbReference type="Gene3D" id="3.30.70.330">
    <property type="match status" value="1"/>
</dbReference>
<reference evidence="7 8" key="1">
    <citation type="submission" date="2015-10" db="EMBL/GenBank/DDBJ databases">
        <title>Draft genomes sequences of Candida glabrata isolates 1A, 1B, 2A, 2B, 3A and 3B.</title>
        <authorList>
            <person name="Haavelsrud O.E."/>
            <person name="Gaustad P."/>
        </authorList>
    </citation>
    <scope>NUCLEOTIDE SEQUENCE [LARGE SCALE GENOMIC DNA]</scope>
    <source>
        <strain evidence="7">910700640</strain>
    </source>
</reference>
<evidence type="ECO:0000313" key="8">
    <source>
        <dbReference type="Proteomes" id="UP000054886"/>
    </source>
</evidence>
<feature type="domain" description="PUM-HD" evidence="6">
    <location>
        <begin position="554"/>
        <end position="913"/>
    </location>
</feature>
<keyword evidence="1" id="KW-0677">Repeat</keyword>
<dbReference type="InterPro" id="IPR011989">
    <property type="entry name" value="ARM-like"/>
</dbReference>
<dbReference type="PANTHER" id="PTHR47093">
    <property type="entry name" value="PROTEIN JSN1-RELATED"/>
    <property type="match status" value="1"/>
</dbReference>
<dbReference type="SMART" id="SM00025">
    <property type="entry name" value="Pumilio"/>
    <property type="match status" value="5"/>
</dbReference>
<proteinExistence type="predicted"/>
<dbReference type="VEuPathDB" id="FungiDB:GWK60_H08745"/>
<feature type="region of interest" description="Disordered" evidence="4">
    <location>
        <begin position="215"/>
        <end position="247"/>
    </location>
</feature>
<dbReference type="PROSITE" id="PS50302">
    <property type="entry name" value="PUM"/>
    <property type="match status" value="1"/>
</dbReference>
<evidence type="ECO:0000256" key="4">
    <source>
        <dbReference type="SAM" id="MobiDB-lite"/>
    </source>
</evidence>
<dbReference type="SMART" id="SM00360">
    <property type="entry name" value="RRM"/>
    <property type="match status" value="1"/>
</dbReference>
<dbReference type="PANTHER" id="PTHR47093:SF1">
    <property type="entry name" value="PROTEIN JSN1-RELATED"/>
    <property type="match status" value="1"/>
</dbReference>
<dbReference type="EMBL" id="LLZZ01000116">
    <property type="protein sequence ID" value="KTB04657.1"/>
    <property type="molecule type" value="Genomic_DNA"/>
</dbReference>
<dbReference type="Gene3D" id="1.25.10.10">
    <property type="entry name" value="Leucine-rich Repeat Variant"/>
    <property type="match status" value="1"/>
</dbReference>
<evidence type="ECO:0000313" key="7">
    <source>
        <dbReference type="EMBL" id="KTB04657.1"/>
    </source>
</evidence>
<dbReference type="SUPFAM" id="SSF54928">
    <property type="entry name" value="RNA-binding domain, RBD"/>
    <property type="match status" value="1"/>
</dbReference>
<dbReference type="InterPro" id="IPR052645">
    <property type="entry name" value="Pumilio_domain_protein"/>
</dbReference>
<feature type="compositionally biased region" description="Basic and acidic residues" evidence="4">
    <location>
        <begin position="1"/>
        <end position="29"/>
    </location>
</feature>
<dbReference type="VEuPathDB" id="FungiDB:GVI51_H08679"/>
<comment type="caution">
    <text evidence="7">The sequence shown here is derived from an EMBL/GenBank/DDBJ whole genome shotgun (WGS) entry which is preliminary data.</text>
</comment>
<organism evidence="7 8">
    <name type="scientific">Candida glabrata</name>
    <name type="common">Yeast</name>
    <name type="synonym">Torulopsis glabrata</name>
    <dbReference type="NCBI Taxonomy" id="5478"/>
    <lineage>
        <taxon>Eukaryota</taxon>
        <taxon>Fungi</taxon>
        <taxon>Dikarya</taxon>
        <taxon>Ascomycota</taxon>
        <taxon>Saccharomycotina</taxon>
        <taxon>Saccharomycetes</taxon>
        <taxon>Saccharomycetales</taxon>
        <taxon>Saccharomycetaceae</taxon>
        <taxon>Nakaseomyces</taxon>
    </lineage>
</organism>
<evidence type="ECO:0000256" key="3">
    <source>
        <dbReference type="PROSITE-ProRule" id="PRU00317"/>
    </source>
</evidence>
<dbReference type="InterPro" id="IPR035979">
    <property type="entry name" value="RBD_domain_sf"/>
</dbReference>
<dbReference type="InterPro" id="IPR033133">
    <property type="entry name" value="PUM-HD"/>
</dbReference>
<dbReference type="VEuPathDB" id="FungiDB:B1J91_H08778g"/>
<dbReference type="PROSITE" id="PS50303">
    <property type="entry name" value="PUM_HD"/>
    <property type="match status" value="1"/>
</dbReference>
<evidence type="ECO:0000256" key="2">
    <source>
        <dbReference type="PROSITE-ProRule" id="PRU00176"/>
    </source>
</evidence>
<feature type="compositionally biased region" description="Polar residues" evidence="4">
    <location>
        <begin position="215"/>
        <end position="226"/>
    </location>
</feature>
<dbReference type="PROSITE" id="PS50102">
    <property type="entry name" value="RRM"/>
    <property type="match status" value="1"/>
</dbReference>
<dbReference type="InterPro" id="IPR016024">
    <property type="entry name" value="ARM-type_fold"/>
</dbReference>
<dbReference type="GO" id="GO:0003729">
    <property type="term" value="F:mRNA binding"/>
    <property type="evidence" value="ECO:0007669"/>
    <property type="project" value="EnsemblFungi"/>
</dbReference>
<name>A0A0W0D911_CANGB</name>
<accession>A0A0W0D911</accession>
<dbReference type="InterPro" id="IPR000504">
    <property type="entry name" value="RRM_dom"/>
</dbReference>
<dbReference type="GO" id="GO:0000288">
    <property type="term" value="P:nuclear-transcribed mRNA catabolic process, deadenylation-dependent decay"/>
    <property type="evidence" value="ECO:0007669"/>
    <property type="project" value="EnsemblFungi"/>
</dbReference>
<dbReference type="Proteomes" id="UP000054886">
    <property type="component" value="Unassembled WGS sequence"/>
</dbReference>
<feature type="region of interest" description="Disordered" evidence="4">
    <location>
        <begin position="1"/>
        <end position="38"/>
    </location>
</feature>
<evidence type="ECO:0000256" key="1">
    <source>
        <dbReference type="ARBA" id="ARBA00022737"/>
    </source>
</evidence>
<dbReference type="InterPro" id="IPR012677">
    <property type="entry name" value="Nucleotide-bd_a/b_plait_sf"/>
</dbReference>
<gene>
    <name evidence="7" type="ORF">AO440_002271</name>
</gene>
<keyword evidence="2" id="KW-0694">RNA-binding</keyword>
<feature type="compositionally biased region" description="Polar residues" evidence="4">
    <location>
        <begin position="237"/>
        <end position="247"/>
    </location>
</feature>
<evidence type="ECO:0000259" key="5">
    <source>
        <dbReference type="PROSITE" id="PS50102"/>
    </source>
</evidence>
<dbReference type="Pfam" id="PF00076">
    <property type="entry name" value="RRM_1"/>
    <property type="match status" value="1"/>
</dbReference>
<feature type="repeat" description="Pumilio" evidence="3">
    <location>
        <begin position="619"/>
        <end position="654"/>
    </location>
</feature>
<dbReference type="InterPro" id="IPR001313">
    <property type="entry name" value="Pumilio_RNA-bd_rpt"/>
</dbReference>